<dbReference type="NCBIfam" id="TIGR00229">
    <property type="entry name" value="sensory_box"/>
    <property type="match status" value="1"/>
</dbReference>
<dbReference type="Pfam" id="PF00989">
    <property type="entry name" value="PAS"/>
    <property type="match status" value="1"/>
</dbReference>
<protein>
    <recommendedName>
        <fullName evidence="3">PAS domain-containing protein</fullName>
    </recommendedName>
</protein>
<evidence type="ECO:0000256" key="1">
    <source>
        <dbReference type="ARBA" id="ARBA00022801"/>
    </source>
</evidence>
<dbReference type="InterPro" id="IPR013767">
    <property type="entry name" value="PAS_fold"/>
</dbReference>
<evidence type="ECO:0000313" key="4">
    <source>
        <dbReference type="EMBL" id="BBJ39092.1"/>
    </source>
</evidence>
<dbReference type="PROSITE" id="PS50112">
    <property type="entry name" value="PAS"/>
    <property type="match status" value="1"/>
</dbReference>
<dbReference type="SMART" id="SM00091">
    <property type="entry name" value="PAS"/>
    <property type="match status" value="2"/>
</dbReference>
<dbReference type="InterPro" id="IPR052016">
    <property type="entry name" value="Bact_Sigma-Reg"/>
</dbReference>
<dbReference type="PANTHER" id="PTHR43156:SF2">
    <property type="entry name" value="STAGE II SPORULATION PROTEIN E"/>
    <property type="match status" value="1"/>
</dbReference>
<dbReference type="SUPFAM" id="SSF55781">
    <property type="entry name" value="GAF domain-like"/>
    <property type="match status" value="1"/>
</dbReference>
<dbReference type="Pfam" id="PF07228">
    <property type="entry name" value="SpoIIE"/>
    <property type="match status" value="1"/>
</dbReference>
<feature type="region of interest" description="Disordered" evidence="2">
    <location>
        <begin position="595"/>
        <end position="619"/>
    </location>
</feature>
<evidence type="ECO:0000256" key="2">
    <source>
        <dbReference type="SAM" id="MobiDB-lite"/>
    </source>
</evidence>
<keyword evidence="1" id="KW-0378">Hydrolase</keyword>
<sequence>MTTHDRVDQEDEAGIGSMATAPGGVLDLLRVAAVALDVEGRIALWSPEAEQLFGYRAAEALGRRADKLLVHPKDRRAAVELFARVRAGDTWAGVFPVRRPDGSTLKVEFRTMGLRDAHGEGYALGLAADEGTVRRLETDLAVSGFLIGQSPVGLAVFDTELRWLRANPALQQMNSITEPQVRGLRVGEALPGLDSEVIEAAMRHVLESGEPLLDQQSVGRTPADPDHDHAWSESYYRLEDPSGRILGVAVSIMDISRRHRETSEIAEARERLAVIADASVRVGTTLDLRQTAQELADVTVPRLADLAAVDVLDAVVHREATPRVWTDGSARFRALAVAAGYPTDAVHAADPVGEIARYDPTRLITQCVREARPILVPHVAEQDVRRIARDDDAARVLLREGVHSYIAAPLIARGSVLGTLSLHRTINPRPFDEEDLTLACELAIRAALCIDNARLYARERDAALTLQRSLLSQQPRDLDGLEIASRYLPAVSAAGGDWFDVLPLPDGRVGLVVGDVMGKGIHAAAIMGQLRTATRAFSRLDLPPAQVLCHLDEITPSLGSPSPPVSTRSAIRAPGGARCPPPAICRRCWCSPAATPSSSTSPPAPRWASAASPSPRWSGSWPRGRCWPCSPTAWWKSAISPSTSDCTRWFSCCAATRGRWSGSATRCWPRCTGRRTTMWPCYWPGCAALACRRRRPWLPWKVAEEGPTQHPPPSMKRRPGWLSSPAASP</sequence>
<dbReference type="Pfam" id="PF08448">
    <property type="entry name" value="PAS_4"/>
    <property type="match status" value="1"/>
</dbReference>
<evidence type="ECO:0000313" key="5">
    <source>
        <dbReference type="Proteomes" id="UP000463951"/>
    </source>
</evidence>
<name>A0A499UF67_9ACTN</name>
<dbReference type="AlphaFoldDB" id="A0A499UF67"/>
<dbReference type="InterPro" id="IPR036457">
    <property type="entry name" value="PPM-type-like_dom_sf"/>
</dbReference>
<dbReference type="InterPro" id="IPR000014">
    <property type="entry name" value="PAS"/>
</dbReference>
<dbReference type="PANTHER" id="PTHR43156">
    <property type="entry name" value="STAGE II SPORULATION PROTEIN E-RELATED"/>
    <property type="match status" value="1"/>
</dbReference>
<dbReference type="InterPro" id="IPR013656">
    <property type="entry name" value="PAS_4"/>
</dbReference>
<dbReference type="Gene3D" id="3.30.450.20">
    <property type="entry name" value="PAS domain"/>
    <property type="match status" value="2"/>
</dbReference>
<organism evidence="4 5">
    <name type="scientific">Streptomyces antimycoticus</name>
    <dbReference type="NCBI Taxonomy" id="68175"/>
    <lineage>
        <taxon>Bacteria</taxon>
        <taxon>Bacillati</taxon>
        <taxon>Actinomycetota</taxon>
        <taxon>Actinomycetes</taxon>
        <taxon>Kitasatosporales</taxon>
        <taxon>Streptomycetaceae</taxon>
        <taxon>Streptomyces</taxon>
        <taxon>Streptomyces violaceusniger group</taxon>
    </lineage>
</organism>
<dbReference type="GO" id="GO:0016791">
    <property type="term" value="F:phosphatase activity"/>
    <property type="evidence" value="ECO:0007669"/>
    <property type="project" value="TreeGrafter"/>
</dbReference>
<dbReference type="Gene3D" id="3.30.450.40">
    <property type="match status" value="1"/>
</dbReference>
<dbReference type="SMART" id="SM00065">
    <property type="entry name" value="GAF"/>
    <property type="match status" value="1"/>
</dbReference>
<dbReference type="Proteomes" id="UP000463951">
    <property type="component" value="Chromosome"/>
</dbReference>
<dbReference type="InterPro" id="IPR029016">
    <property type="entry name" value="GAF-like_dom_sf"/>
</dbReference>
<reference evidence="4 5" key="1">
    <citation type="journal article" date="2020" name="Int. J. Syst. Evol. Microbiol.">
        <title>Reclassification of Streptomyces castelarensis and Streptomyces sporoclivatus as later heterotypic synonyms of Streptomyces antimycoticus.</title>
        <authorList>
            <person name="Komaki H."/>
            <person name="Tamura T."/>
        </authorList>
    </citation>
    <scope>NUCLEOTIDE SEQUENCE [LARGE SCALE GENOMIC DNA]</scope>
    <source>
        <strain evidence="4 5">NBRC 100767</strain>
    </source>
</reference>
<dbReference type="InterPro" id="IPR035965">
    <property type="entry name" value="PAS-like_dom_sf"/>
</dbReference>
<dbReference type="Gene3D" id="3.60.40.10">
    <property type="entry name" value="PPM-type phosphatase domain"/>
    <property type="match status" value="1"/>
</dbReference>
<dbReference type="GO" id="GO:0006355">
    <property type="term" value="P:regulation of DNA-templated transcription"/>
    <property type="evidence" value="ECO:0007669"/>
    <property type="project" value="InterPro"/>
</dbReference>
<dbReference type="SUPFAM" id="SSF55785">
    <property type="entry name" value="PYP-like sensor domain (PAS domain)"/>
    <property type="match status" value="2"/>
</dbReference>
<dbReference type="Pfam" id="PF01590">
    <property type="entry name" value="GAF"/>
    <property type="match status" value="1"/>
</dbReference>
<dbReference type="EMBL" id="AP019620">
    <property type="protein sequence ID" value="BBJ39092.1"/>
    <property type="molecule type" value="Genomic_DNA"/>
</dbReference>
<dbReference type="CDD" id="cd00130">
    <property type="entry name" value="PAS"/>
    <property type="match status" value="1"/>
</dbReference>
<evidence type="ECO:0000259" key="3">
    <source>
        <dbReference type="PROSITE" id="PS50112"/>
    </source>
</evidence>
<dbReference type="InterPro" id="IPR001932">
    <property type="entry name" value="PPM-type_phosphatase-like_dom"/>
</dbReference>
<feature type="domain" description="PAS" evidence="3">
    <location>
        <begin position="25"/>
        <end position="89"/>
    </location>
</feature>
<dbReference type="InterPro" id="IPR003018">
    <property type="entry name" value="GAF"/>
</dbReference>
<dbReference type="FunFam" id="3.30.450.40:FF:000035">
    <property type="entry name" value="PAS sensor protein"/>
    <property type="match status" value="1"/>
</dbReference>
<feature type="region of interest" description="Disordered" evidence="2">
    <location>
        <begin position="703"/>
        <end position="729"/>
    </location>
</feature>
<accession>A0A499UF67</accession>
<gene>
    <name evidence="4" type="ORF">SSPO_018100</name>
</gene>
<proteinExistence type="predicted"/>